<dbReference type="InterPro" id="IPR015402">
    <property type="entry name" value="DUF1980"/>
</dbReference>
<evidence type="ECO:0000313" key="4">
    <source>
        <dbReference type="EMBL" id="GAA3387878.1"/>
    </source>
</evidence>
<evidence type="ECO:0000256" key="1">
    <source>
        <dbReference type="SAM" id="MobiDB-lite"/>
    </source>
</evidence>
<feature type="transmembrane region" description="Helical" evidence="2">
    <location>
        <begin position="97"/>
        <end position="116"/>
    </location>
</feature>
<organism evidence="4 5">
    <name type="scientific">Cryptosporangium minutisporangium</name>
    <dbReference type="NCBI Taxonomy" id="113569"/>
    <lineage>
        <taxon>Bacteria</taxon>
        <taxon>Bacillati</taxon>
        <taxon>Actinomycetota</taxon>
        <taxon>Actinomycetes</taxon>
        <taxon>Cryptosporangiales</taxon>
        <taxon>Cryptosporangiaceae</taxon>
        <taxon>Cryptosporangium</taxon>
    </lineage>
</organism>
<keyword evidence="2" id="KW-0812">Transmembrane</keyword>
<feature type="transmembrane region" description="Helical" evidence="2">
    <location>
        <begin position="35"/>
        <end position="55"/>
    </location>
</feature>
<dbReference type="EMBL" id="BAAAYN010000019">
    <property type="protein sequence ID" value="GAA3387878.1"/>
    <property type="molecule type" value="Genomic_DNA"/>
</dbReference>
<keyword evidence="2" id="KW-0472">Membrane</keyword>
<dbReference type="Proteomes" id="UP001501676">
    <property type="component" value="Unassembled WGS sequence"/>
</dbReference>
<name>A0ABP6SXF0_9ACTN</name>
<reference evidence="5" key="1">
    <citation type="journal article" date="2019" name="Int. J. Syst. Evol. Microbiol.">
        <title>The Global Catalogue of Microorganisms (GCM) 10K type strain sequencing project: providing services to taxonomists for standard genome sequencing and annotation.</title>
        <authorList>
            <consortium name="The Broad Institute Genomics Platform"/>
            <consortium name="The Broad Institute Genome Sequencing Center for Infectious Disease"/>
            <person name="Wu L."/>
            <person name="Ma J."/>
        </authorList>
    </citation>
    <scope>NUCLEOTIDE SEQUENCE [LARGE SCALE GENOMIC DNA]</scope>
    <source>
        <strain evidence="5">JCM 9458</strain>
    </source>
</reference>
<gene>
    <name evidence="4" type="ORF">GCM10020369_32000</name>
</gene>
<dbReference type="NCBIfam" id="TIGR03943">
    <property type="entry name" value="TIGR03943 family putative permease subunit"/>
    <property type="match status" value="1"/>
</dbReference>
<comment type="caution">
    <text evidence="4">The sequence shown here is derived from an EMBL/GenBank/DDBJ whole genome shotgun (WGS) entry which is preliminary data.</text>
</comment>
<keyword evidence="2" id="KW-1133">Transmembrane helix</keyword>
<evidence type="ECO:0000259" key="3">
    <source>
        <dbReference type="Pfam" id="PF21537"/>
    </source>
</evidence>
<feature type="domain" description="DUF1980" evidence="3">
    <location>
        <begin position="156"/>
        <end position="256"/>
    </location>
</feature>
<feature type="transmembrane region" description="Helical" evidence="2">
    <location>
        <begin position="6"/>
        <end position="28"/>
    </location>
</feature>
<dbReference type="InterPro" id="IPR048447">
    <property type="entry name" value="DUF1980_C"/>
</dbReference>
<evidence type="ECO:0000313" key="5">
    <source>
        <dbReference type="Proteomes" id="UP001501676"/>
    </source>
</evidence>
<evidence type="ECO:0000256" key="2">
    <source>
        <dbReference type="SAM" id="Phobius"/>
    </source>
</evidence>
<dbReference type="Pfam" id="PF21537">
    <property type="entry name" value="DUF1980_C"/>
    <property type="match status" value="1"/>
</dbReference>
<feature type="compositionally biased region" description="Low complexity" evidence="1">
    <location>
        <begin position="69"/>
        <end position="80"/>
    </location>
</feature>
<keyword evidence="5" id="KW-1185">Reference proteome</keyword>
<protein>
    <submittedName>
        <fullName evidence="4">TIGR03943 family protein</fullName>
    </submittedName>
</protein>
<dbReference type="RefSeq" id="WP_345728889.1">
    <property type="nucleotide sequence ID" value="NZ_BAAAYN010000019.1"/>
</dbReference>
<feature type="region of interest" description="Disordered" evidence="1">
    <location>
        <begin position="69"/>
        <end position="91"/>
    </location>
</feature>
<accession>A0ABP6SXF0</accession>
<proteinExistence type="predicted"/>
<sequence>MNREAQSIVLLLIGGALLRITVFSDVYLRYVKPGLRWYLVAAGVVLVVAAVITLWRELFGNSAPPVEANAASESSEASESNEADDGHGHAHHGGPRVAWLLLLPVLTIFLIGPPSLGSYAADKQGATAVQQPSSDLPPLPAGDPVTISVLDYVTRAIWENGASLRGREARLTGFVTVGPDGTAYLTRIVLSCCAADGRPLKVALAGVQPATLERDAWITVVGGYDPARRTDPVSREAVPTIAVRTLTRIEPPAEPYDS</sequence>